<keyword evidence="7 11" id="KW-1133">Transmembrane helix</keyword>
<evidence type="ECO:0000256" key="3">
    <source>
        <dbReference type="ARBA" id="ARBA00022475"/>
    </source>
</evidence>
<dbReference type="InterPro" id="IPR002416">
    <property type="entry name" value="T2SS_protein-GspH"/>
</dbReference>
<keyword evidence="6 11" id="KW-0812">Transmembrane</keyword>
<dbReference type="InterPro" id="IPR022346">
    <property type="entry name" value="T2SS_GspH"/>
</dbReference>
<dbReference type="GO" id="GO:0005886">
    <property type="term" value="C:plasma membrane"/>
    <property type="evidence" value="ECO:0007669"/>
    <property type="project" value="UniProtKB-SubCell"/>
</dbReference>
<evidence type="ECO:0000256" key="1">
    <source>
        <dbReference type="ARBA" id="ARBA00004377"/>
    </source>
</evidence>
<dbReference type="OrthoDB" id="5730913at2"/>
<dbReference type="InterPro" id="IPR012902">
    <property type="entry name" value="N_methyl_site"/>
</dbReference>
<reference evidence="13 14" key="1">
    <citation type="submission" date="2016-10" db="EMBL/GenBank/DDBJ databases">
        <authorList>
            <person name="de Groot N.N."/>
        </authorList>
    </citation>
    <scope>NUCLEOTIDE SEQUENCE [LARGE SCALE GENOMIC DNA]</scope>
    <source>
        <strain evidence="13 14">DSM 373</strain>
    </source>
</reference>
<dbReference type="PRINTS" id="PR00885">
    <property type="entry name" value="BCTERIALGSPH"/>
</dbReference>
<protein>
    <recommendedName>
        <fullName evidence="2">Type II secretion system protein H</fullName>
    </recommendedName>
    <alternativeName>
        <fullName evidence="10">General secretion pathway protein H</fullName>
    </alternativeName>
</protein>
<dbReference type="InterPro" id="IPR045584">
    <property type="entry name" value="Pilin-like"/>
</dbReference>
<evidence type="ECO:0000256" key="10">
    <source>
        <dbReference type="ARBA" id="ARBA00030775"/>
    </source>
</evidence>
<feature type="domain" description="General secretion pathway GspH" evidence="12">
    <location>
        <begin position="55"/>
        <end position="168"/>
    </location>
</feature>
<keyword evidence="8 11" id="KW-0472">Membrane</keyword>
<comment type="subcellular location">
    <subcellularLocation>
        <location evidence="1">Cell inner membrane</location>
        <topology evidence="1">Single-pass membrane protein</topology>
    </subcellularLocation>
</comment>
<keyword evidence="3" id="KW-1003">Cell membrane</keyword>
<dbReference type="Gene3D" id="3.55.40.10">
    <property type="entry name" value="minor pseudopilin epsh domain"/>
    <property type="match status" value="1"/>
</dbReference>
<dbReference type="Pfam" id="PF12019">
    <property type="entry name" value="GspH"/>
    <property type="match status" value="1"/>
</dbReference>
<dbReference type="Pfam" id="PF07963">
    <property type="entry name" value="N_methyl"/>
    <property type="match status" value="1"/>
</dbReference>
<accession>A0A1H6ZAA6</accession>
<evidence type="ECO:0000313" key="13">
    <source>
        <dbReference type="EMBL" id="SEJ46510.1"/>
    </source>
</evidence>
<dbReference type="AlphaFoldDB" id="A0A1H6ZAA6"/>
<dbReference type="Proteomes" id="UP000199250">
    <property type="component" value="Unassembled WGS sequence"/>
</dbReference>
<evidence type="ECO:0000256" key="11">
    <source>
        <dbReference type="SAM" id="Phobius"/>
    </source>
</evidence>
<dbReference type="InterPro" id="IPR049875">
    <property type="entry name" value="TypeII_GspH"/>
</dbReference>
<evidence type="ECO:0000256" key="6">
    <source>
        <dbReference type="ARBA" id="ARBA00022692"/>
    </source>
</evidence>
<dbReference type="GO" id="GO:0015627">
    <property type="term" value="C:type II protein secretion system complex"/>
    <property type="evidence" value="ECO:0007669"/>
    <property type="project" value="InterPro"/>
</dbReference>
<comment type="similarity">
    <text evidence="9">Belongs to the GSP H family.</text>
</comment>
<evidence type="ECO:0000313" key="14">
    <source>
        <dbReference type="Proteomes" id="UP000199250"/>
    </source>
</evidence>
<dbReference type="NCBIfam" id="TIGR02532">
    <property type="entry name" value="IV_pilin_GFxxxE"/>
    <property type="match status" value="1"/>
</dbReference>
<keyword evidence="5" id="KW-0997">Cell inner membrane</keyword>
<dbReference type="EMBL" id="FNYQ01000109">
    <property type="protein sequence ID" value="SEJ46510.1"/>
    <property type="molecule type" value="Genomic_DNA"/>
</dbReference>
<keyword evidence="4" id="KW-0488">Methylation</keyword>
<feature type="transmembrane region" description="Helical" evidence="11">
    <location>
        <begin position="21"/>
        <end position="44"/>
    </location>
</feature>
<evidence type="ECO:0000256" key="9">
    <source>
        <dbReference type="ARBA" id="ARBA00025772"/>
    </source>
</evidence>
<dbReference type="PROSITE" id="PS00409">
    <property type="entry name" value="PROKAR_NTER_METHYL"/>
    <property type="match status" value="1"/>
</dbReference>
<evidence type="ECO:0000259" key="12">
    <source>
        <dbReference type="Pfam" id="PF12019"/>
    </source>
</evidence>
<name>A0A1H6ZAA6_9GAMM</name>
<dbReference type="GO" id="GO:0015628">
    <property type="term" value="P:protein secretion by the type II secretion system"/>
    <property type="evidence" value="ECO:0007669"/>
    <property type="project" value="InterPro"/>
</dbReference>
<dbReference type="NCBIfam" id="TIGR01708">
    <property type="entry name" value="typeII_sec_gspH"/>
    <property type="match status" value="1"/>
</dbReference>
<gene>
    <name evidence="13" type="ORF">SAMN04244572_04104</name>
</gene>
<dbReference type="SUPFAM" id="SSF54523">
    <property type="entry name" value="Pili subunits"/>
    <property type="match status" value="1"/>
</dbReference>
<proteinExistence type="inferred from homology"/>
<evidence type="ECO:0000256" key="4">
    <source>
        <dbReference type="ARBA" id="ARBA00022481"/>
    </source>
</evidence>
<sequence length="178" mass="19799">MARWGEKSLQPISATSPVRGFTLLEVMLVMAILGLLAVTVSLALPESSQQRLESEARRLKAQIGLVAEQAIYRNRDHGLWLGDAGYRFYRREKARWLPEDADSRLAAQALNEGTTLRLRMAGQTVDTNGKEGEPQIFIASDGQISEFELTLGHPDAQWPQVIRASFAGDLRLVQAERP</sequence>
<evidence type="ECO:0000256" key="8">
    <source>
        <dbReference type="ARBA" id="ARBA00023136"/>
    </source>
</evidence>
<evidence type="ECO:0000256" key="5">
    <source>
        <dbReference type="ARBA" id="ARBA00022519"/>
    </source>
</evidence>
<evidence type="ECO:0000256" key="7">
    <source>
        <dbReference type="ARBA" id="ARBA00022989"/>
    </source>
</evidence>
<evidence type="ECO:0000256" key="2">
    <source>
        <dbReference type="ARBA" id="ARBA00021549"/>
    </source>
</evidence>
<organism evidence="13 14">
    <name type="scientific">Azotobacter beijerinckii</name>
    <dbReference type="NCBI Taxonomy" id="170623"/>
    <lineage>
        <taxon>Bacteria</taxon>
        <taxon>Pseudomonadati</taxon>
        <taxon>Pseudomonadota</taxon>
        <taxon>Gammaproteobacteria</taxon>
        <taxon>Pseudomonadales</taxon>
        <taxon>Pseudomonadaceae</taxon>
        <taxon>Azotobacter</taxon>
    </lineage>
</organism>